<keyword evidence="2" id="KW-1185">Reference proteome</keyword>
<organism evidence="1 2">
    <name type="scientific">Dactylonectria estremocensis</name>
    <dbReference type="NCBI Taxonomy" id="1079267"/>
    <lineage>
        <taxon>Eukaryota</taxon>
        <taxon>Fungi</taxon>
        <taxon>Dikarya</taxon>
        <taxon>Ascomycota</taxon>
        <taxon>Pezizomycotina</taxon>
        <taxon>Sordariomycetes</taxon>
        <taxon>Hypocreomycetidae</taxon>
        <taxon>Hypocreales</taxon>
        <taxon>Nectriaceae</taxon>
        <taxon>Dactylonectria</taxon>
    </lineage>
</organism>
<dbReference type="OrthoDB" id="5071059at2759"/>
<evidence type="ECO:0000313" key="2">
    <source>
        <dbReference type="Proteomes" id="UP000717696"/>
    </source>
</evidence>
<dbReference type="EMBL" id="JAGMUU010000019">
    <property type="protein sequence ID" value="KAH7131493.1"/>
    <property type="molecule type" value="Genomic_DNA"/>
</dbReference>
<dbReference type="Proteomes" id="UP000717696">
    <property type="component" value="Unassembled WGS sequence"/>
</dbReference>
<comment type="caution">
    <text evidence="1">The sequence shown here is derived from an EMBL/GenBank/DDBJ whole genome shotgun (WGS) entry which is preliminary data.</text>
</comment>
<protein>
    <submittedName>
        <fullName evidence="1">Uncharacterized protein</fullName>
    </submittedName>
</protein>
<gene>
    <name evidence="1" type="ORF">B0J13DRAFT_678584</name>
</gene>
<sequence length="528" mass="59000">MAHHYHYYNDDNAITSADLLRMGINHFLYLFQDFSDTFNKSVNGLVTMVESSVQNLTNNTVKGFQLSSANYGPPAGRCPNRWGGFRILLNRDSSSTLVALDNEVLSKTVGNIHGTGFFGLADPTSLVRPPIGEWDVTEVLTCGINLWDREFSDPVSTFGKEMQVTGDNGGVNSFIHFLVGYSPYTLEYVFAGPPETNTDVDHPEQDDNFSILQYRKNPGESIIHHALAVPGNMWCLESALIQKNSRLVFEGGGIDGTSAKALTVASYQSLDIAHTTPVVVARISPPPASRKELLPKVDSYLLRNSELQCFVYKVPYLSNLVYPSELYEKLTNFARAYPDDKFNATSMLFATQLWTDLVEHPTKMVEAFMAGVRNPPELPHIPVGIFVAYFEAWLKVNEHLQCIQYDHPLRVISRMYQRDIQADDLTFQVKRHILDDEEIRALTLRAGSRCPPLPVATRVAYLPFLMNGTTMAQPQDLNDHAPFSPTEQAMIGMPRISVLGLLSLHSQQGHKPIIAVPEAIDRLSFYGL</sequence>
<dbReference type="AlphaFoldDB" id="A0A9P9IQK5"/>
<reference evidence="1" key="1">
    <citation type="journal article" date="2021" name="Nat. Commun.">
        <title>Genetic determinants of endophytism in the Arabidopsis root mycobiome.</title>
        <authorList>
            <person name="Mesny F."/>
            <person name="Miyauchi S."/>
            <person name="Thiergart T."/>
            <person name="Pickel B."/>
            <person name="Atanasova L."/>
            <person name="Karlsson M."/>
            <person name="Huettel B."/>
            <person name="Barry K.W."/>
            <person name="Haridas S."/>
            <person name="Chen C."/>
            <person name="Bauer D."/>
            <person name="Andreopoulos W."/>
            <person name="Pangilinan J."/>
            <person name="LaButti K."/>
            <person name="Riley R."/>
            <person name="Lipzen A."/>
            <person name="Clum A."/>
            <person name="Drula E."/>
            <person name="Henrissat B."/>
            <person name="Kohler A."/>
            <person name="Grigoriev I.V."/>
            <person name="Martin F.M."/>
            <person name="Hacquard S."/>
        </authorList>
    </citation>
    <scope>NUCLEOTIDE SEQUENCE</scope>
    <source>
        <strain evidence="1">MPI-CAGE-AT-0021</strain>
    </source>
</reference>
<accession>A0A9P9IQK5</accession>
<evidence type="ECO:0000313" key="1">
    <source>
        <dbReference type="EMBL" id="KAH7131493.1"/>
    </source>
</evidence>
<proteinExistence type="predicted"/>
<name>A0A9P9IQK5_9HYPO</name>